<feature type="transmembrane region" description="Helical" evidence="7">
    <location>
        <begin position="75"/>
        <end position="99"/>
    </location>
</feature>
<evidence type="ECO:0000256" key="5">
    <source>
        <dbReference type="ARBA" id="ARBA00022989"/>
    </source>
</evidence>
<evidence type="ECO:0000256" key="1">
    <source>
        <dbReference type="ARBA" id="ARBA00004651"/>
    </source>
</evidence>
<dbReference type="PROSITE" id="PS50929">
    <property type="entry name" value="ABC_TM1F"/>
    <property type="match status" value="1"/>
</dbReference>
<sequence length="600" mass="67734">MYESLKKIYLLLPRKDHLKFGLLFVMMIVASFFELVGIGLIPAFVISIAEPQKIFDLYIVGDLLLDYGIDNSQKLAFFGASLLIAAYIFKNIYLTYFQYLKQKFVLNKKLILQNRLFKAYMTAPYTFYLSKNSAELLRNVNGEVGKIITGTMLPLLDISLNTIMFLFIVVTLLVLEPVITIITVIMMGGGGYLFLKITQKKTEDSGRISRLASGDMNRMILQGLGGFKEARVLNRENLFLKQYNKFAKRGIGAHIYQTVVKSLPKPIIETLLVVGILTVTLIMVYEGRSFSEIIPVLTLFGVAAVKLMPIFNTFIQQITSIRYSADAVHAVYEDLNYLENNYPQFRESILSETDRMKLDHGISIQNVSYQYPESDEYAVKNVNLDIPKGSAVAFVGASGAGKTTMVDIILGLLEPVNGKILVDGVDISKNLRGWMKNIGYIQQSDYLFDERIFRNIAFGIPDDEINDEKLNNAINAAQLNELIKKMPNGLRTRVGERGIRLSGGQRQRVTIARALYNNPQVLVMDEATSALDNITEKFVIEAIERLRGDRTIIMIAHRLTTVKNCDVIYLMEEGEIVANGTYEELIEGNKQFRRMSLVDD</sequence>
<dbReference type="InterPro" id="IPR003439">
    <property type="entry name" value="ABC_transporter-like_ATP-bd"/>
</dbReference>
<evidence type="ECO:0000313" key="10">
    <source>
        <dbReference type="EMBL" id="MCG2590651.1"/>
    </source>
</evidence>
<feature type="transmembrane region" description="Helical" evidence="7">
    <location>
        <begin position="20"/>
        <end position="49"/>
    </location>
</feature>
<dbReference type="Gene3D" id="1.20.1560.10">
    <property type="entry name" value="ABC transporter type 1, transmembrane domain"/>
    <property type="match status" value="1"/>
</dbReference>
<dbReference type="Pfam" id="PF00664">
    <property type="entry name" value="ABC_membrane"/>
    <property type="match status" value="1"/>
</dbReference>
<feature type="transmembrane region" description="Helical" evidence="7">
    <location>
        <begin position="293"/>
        <end position="315"/>
    </location>
</feature>
<dbReference type="EMBL" id="JAKLWS010000039">
    <property type="protein sequence ID" value="MCG2590651.1"/>
    <property type="molecule type" value="Genomic_DNA"/>
</dbReference>
<proteinExistence type="predicted"/>
<accession>A0ABS9KIH3</accession>
<feature type="transmembrane region" description="Helical" evidence="7">
    <location>
        <begin position="267"/>
        <end position="287"/>
    </location>
</feature>
<dbReference type="InterPro" id="IPR003593">
    <property type="entry name" value="AAA+_ATPase"/>
</dbReference>
<feature type="transmembrane region" description="Helical" evidence="7">
    <location>
        <begin position="178"/>
        <end position="195"/>
    </location>
</feature>
<dbReference type="PANTHER" id="PTHR24221:SF654">
    <property type="entry name" value="ATP-BINDING CASSETTE SUB-FAMILY B MEMBER 6"/>
    <property type="match status" value="1"/>
</dbReference>
<evidence type="ECO:0000256" key="6">
    <source>
        <dbReference type="ARBA" id="ARBA00023136"/>
    </source>
</evidence>
<dbReference type="SMART" id="SM00382">
    <property type="entry name" value="AAA"/>
    <property type="match status" value="1"/>
</dbReference>
<evidence type="ECO:0000256" key="7">
    <source>
        <dbReference type="SAM" id="Phobius"/>
    </source>
</evidence>
<keyword evidence="6 7" id="KW-0472">Membrane</keyword>
<dbReference type="SUPFAM" id="SSF52540">
    <property type="entry name" value="P-loop containing nucleoside triphosphate hydrolases"/>
    <property type="match status" value="1"/>
</dbReference>
<keyword evidence="2 7" id="KW-0812">Transmembrane</keyword>
<evidence type="ECO:0000259" key="8">
    <source>
        <dbReference type="PROSITE" id="PS50893"/>
    </source>
</evidence>
<dbReference type="PANTHER" id="PTHR24221">
    <property type="entry name" value="ATP-BINDING CASSETTE SUB-FAMILY B"/>
    <property type="match status" value="1"/>
</dbReference>
<evidence type="ECO:0000256" key="2">
    <source>
        <dbReference type="ARBA" id="ARBA00022692"/>
    </source>
</evidence>
<protein>
    <submittedName>
        <fullName evidence="10">ABC transporter ATP-binding protein/permease</fullName>
    </submittedName>
</protein>
<reference evidence="10" key="2">
    <citation type="submission" date="2024-05" db="EMBL/GenBank/DDBJ databases">
        <title>Rhodohalobacter halophilus gen. nov., sp. nov., a moderately halophilic member of the family Balneolaceae.</title>
        <authorList>
            <person name="Xia J."/>
        </authorList>
    </citation>
    <scope>NUCLEOTIDE SEQUENCE</scope>
    <source>
        <strain evidence="10">WB101</strain>
    </source>
</reference>
<dbReference type="InterPro" id="IPR036640">
    <property type="entry name" value="ABC1_TM_sf"/>
</dbReference>
<comment type="caution">
    <text evidence="10">The sequence shown here is derived from an EMBL/GenBank/DDBJ whole genome shotgun (WGS) entry which is preliminary data.</text>
</comment>
<feature type="domain" description="ABC transmembrane type-1" evidence="9">
    <location>
        <begin position="22"/>
        <end position="321"/>
    </location>
</feature>
<dbReference type="GO" id="GO:0005524">
    <property type="term" value="F:ATP binding"/>
    <property type="evidence" value="ECO:0007669"/>
    <property type="project" value="UniProtKB-KW"/>
</dbReference>
<keyword evidence="3" id="KW-0547">Nucleotide-binding</keyword>
<reference evidence="10" key="1">
    <citation type="submission" date="2022-01" db="EMBL/GenBank/DDBJ databases">
        <authorList>
            <person name="Wang Y."/>
        </authorList>
    </citation>
    <scope>NUCLEOTIDE SEQUENCE</scope>
    <source>
        <strain evidence="10">WB101</strain>
    </source>
</reference>
<dbReference type="Pfam" id="PF00005">
    <property type="entry name" value="ABC_tran"/>
    <property type="match status" value="1"/>
</dbReference>
<name>A0ABS9KIH3_9BACT</name>
<dbReference type="InterPro" id="IPR011527">
    <property type="entry name" value="ABC1_TM_dom"/>
</dbReference>
<dbReference type="InterPro" id="IPR017871">
    <property type="entry name" value="ABC_transporter-like_CS"/>
</dbReference>
<dbReference type="SUPFAM" id="SSF90123">
    <property type="entry name" value="ABC transporter transmembrane region"/>
    <property type="match status" value="1"/>
</dbReference>
<dbReference type="Gene3D" id="3.40.50.300">
    <property type="entry name" value="P-loop containing nucleotide triphosphate hydrolases"/>
    <property type="match status" value="1"/>
</dbReference>
<comment type="subcellular location">
    <subcellularLocation>
        <location evidence="1">Cell membrane</location>
        <topology evidence="1">Multi-pass membrane protein</topology>
    </subcellularLocation>
</comment>
<organism evidence="10 11">
    <name type="scientific">Rhodohalobacter sulfatireducens</name>
    <dbReference type="NCBI Taxonomy" id="2911366"/>
    <lineage>
        <taxon>Bacteria</taxon>
        <taxon>Pseudomonadati</taxon>
        <taxon>Balneolota</taxon>
        <taxon>Balneolia</taxon>
        <taxon>Balneolales</taxon>
        <taxon>Balneolaceae</taxon>
        <taxon>Rhodohalobacter</taxon>
    </lineage>
</organism>
<evidence type="ECO:0000259" key="9">
    <source>
        <dbReference type="PROSITE" id="PS50929"/>
    </source>
</evidence>
<dbReference type="InterPro" id="IPR027417">
    <property type="entry name" value="P-loop_NTPase"/>
</dbReference>
<dbReference type="PROSITE" id="PS50893">
    <property type="entry name" value="ABC_TRANSPORTER_2"/>
    <property type="match status" value="1"/>
</dbReference>
<dbReference type="RefSeq" id="WP_237856093.1">
    <property type="nucleotide sequence ID" value="NZ_JAKLWS010000039.1"/>
</dbReference>
<feature type="domain" description="ABC transporter" evidence="8">
    <location>
        <begin position="362"/>
        <end position="598"/>
    </location>
</feature>
<dbReference type="Proteomes" id="UP001165366">
    <property type="component" value="Unassembled WGS sequence"/>
</dbReference>
<feature type="transmembrane region" description="Helical" evidence="7">
    <location>
        <begin position="155"/>
        <end position="172"/>
    </location>
</feature>
<keyword evidence="4 10" id="KW-0067">ATP-binding</keyword>
<keyword evidence="11" id="KW-1185">Reference proteome</keyword>
<keyword evidence="5 7" id="KW-1133">Transmembrane helix</keyword>
<evidence type="ECO:0000313" key="11">
    <source>
        <dbReference type="Proteomes" id="UP001165366"/>
    </source>
</evidence>
<evidence type="ECO:0000256" key="3">
    <source>
        <dbReference type="ARBA" id="ARBA00022741"/>
    </source>
</evidence>
<evidence type="ECO:0000256" key="4">
    <source>
        <dbReference type="ARBA" id="ARBA00022840"/>
    </source>
</evidence>
<gene>
    <name evidence="10" type="ORF">L6773_18910</name>
</gene>
<dbReference type="InterPro" id="IPR039421">
    <property type="entry name" value="Type_1_exporter"/>
</dbReference>
<dbReference type="PROSITE" id="PS00211">
    <property type="entry name" value="ABC_TRANSPORTER_1"/>
    <property type="match status" value="1"/>
</dbReference>